<name>A0A5E4NEF0_9HEMI</name>
<dbReference type="EMBL" id="CABPRJ010001938">
    <property type="protein sequence ID" value="VVC42134.1"/>
    <property type="molecule type" value="Genomic_DNA"/>
</dbReference>
<dbReference type="AlphaFoldDB" id="A0A5E4NEF0"/>
<protein>
    <recommendedName>
        <fullName evidence="5">CYRIA/CYRIB Rac1 binding domain-containing protein</fullName>
    </recommendedName>
</protein>
<keyword evidence="4" id="KW-0449">Lipoprotein</keyword>
<dbReference type="PANTHER" id="PTHR12422">
    <property type="entry name" value="GH09096P"/>
    <property type="match status" value="1"/>
</dbReference>
<dbReference type="InterPro" id="IPR039789">
    <property type="entry name" value="CYRI"/>
</dbReference>
<dbReference type="OrthoDB" id="60973at2759"/>
<dbReference type="Proteomes" id="UP000325440">
    <property type="component" value="Unassembled WGS sequence"/>
</dbReference>
<dbReference type="GO" id="GO:0030833">
    <property type="term" value="P:regulation of actin filament polymerization"/>
    <property type="evidence" value="ECO:0007669"/>
    <property type="project" value="InterPro"/>
</dbReference>
<feature type="domain" description="CYRIA/CYRIB Rac1 binding" evidence="5">
    <location>
        <begin position="22"/>
        <end position="323"/>
    </location>
</feature>
<evidence type="ECO:0000313" key="6">
    <source>
        <dbReference type="EMBL" id="VVC42134.1"/>
    </source>
</evidence>
<organism evidence="6 7">
    <name type="scientific">Cinara cedri</name>
    <dbReference type="NCBI Taxonomy" id="506608"/>
    <lineage>
        <taxon>Eukaryota</taxon>
        <taxon>Metazoa</taxon>
        <taxon>Ecdysozoa</taxon>
        <taxon>Arthropoda</taxon>
        <taxon>Hexapoda</taxon>
        <taxon>Insecta</taxon>
        <taxon>Pterygota</taxon>
        <taxon>Neoptera</taxon>
        <taxon>Paraneoptera</taxon>
        <taxon>Hemiptera</taxon>
        <taxon>Sternorrhyncha</taxon>
        <taxon>Aphidomorpha</taxon>
        <taxon>Aphidoidea</taxon>
        <taxon>Aphididae</taxon>
        <taxon>Lachninae</taxon>
        <taxon>Cinara</taxon>
    </lineage>
</organism>
<sequence>MGKLLSLLLREDSCCSAQHKYDVFLDFENVQPTASELELFDDVQIVLTEASDVLSDLKNYSGADQHIRAAIINPSAEQNASTWEELIPRIRKLRRFYFFSQKIAFVVPQILNSICSDDITPSHQLERQQAIVKQFSEIIDFVFKFDEYKMQTPAIQNDFSYYRRVLMREGPSSYSTDLDDDSTSNLNIANKVSLFYAESTPMLRTLTNVTSQFLNTDKRLVDYAIEMLSTMVKVCIRMLETPAVQFKKRETHLFMLRVLVGLIILCDHVYPNGVFVKTSNIDIKGCIRLLKEQPEEIHTENLLNALRYTTVHLNDSSTSKTIKTLLMEA</sequence>
<reference evidence="6 7" key="1">
    <citation type="submission" date="2019-08" db="EMBL/GenBank/DDBJ databases">
        <authorList>
            <person name="Alioto T."/>
            <person name="Alioto T."/>
            <person name="Gomez Garrido J."/>
        </authorList>
    </citation>
    <scope>NUCLEOTIDE SEQUENCE [LARGE SCALE GENOMIC DNA]</scope>
</reference>
<dbReference type="InterPro" id="IPR009828">
    <property type="entry name" value="CYRIA/CYRIB_Rac1-bd"/>
</dbReference>
<dbReference type="GO" id="GO:0016020">
    <property type="term" value="C:membrane"/>
    <property type="evidence" value="ECO:0007669"/>
    <property type="project" value="UniProtKB-SubCell"/>
</dbReference>
<keyword evidence="3" id="KW-0472">Membrane</keyword>
<evidence type="ECO:0000256" key="4">
    <source>
        <dbReference type="ARBA" id="ARBA00023288"/>
    </source>
</evidence>
<comment type="subcellular location">
    <subcellularLocation>
        <location evidence="1">Membrane</location>
        <topology evidence="1">Lipid-anchor</topology>
    </subcellularLocation>
</comment>
<accession>A0A5E4NEF0</accession>
<comment type="similarity">
    <text evidence="2">Belongs to the CYRI family.</text>
</comment>
<proteinExistence type="inferred from homology"/>
<gene>
    <name evidence="6" type="ORF">CINCED_3A009190</name>
</gene>
<evidence type="ECO:0000256" key="1">
    <source>
        <dbReference type="ARBA" id="ARBA00004635"/>
    </source>
</evidence>
<evidence type="ECO:0000256" key="2">
    <source>
        <dbReference type="ARBA" id="ARBA00005778"/>
    </source>
</evidence>
<dbReference type="GO" id="GO:0031267">
    <property type="term" value="F:small GTPase binding"/>
    <property type="evidence" value="ECO:0007669"/>
    <property type="project" value="InterPro"/>
</dbReference>
<evidence type="ECO:0000313" key="7">
    <source>
        <dbReference type="Proteomes" id="UP000325440"/>
    </source>
</evidence>
<keyword evidence="7" id="KW-1185">Reference proteome</keyword>
<evidence type="ECO:0000256" key="3">
    <source>
        <dbReference type="ARBA" id="ARBA00023136"/>
    </source>
</evidence>
<dbReference type="Pfam" id="PF07159">
    <property type="entry name" value="CYRIA-B_Rac1-bd"/>
    <property type="match status" value="1"/>
</dbReference>
<evidence type="ECO:0000259" key="5">
    <source>
        <dbReference type="Pfam" id="PF07159"/>
    </source>
</evidence>